<dbReference type="PIRSF" id="PIRSF001617">
    <property type="entry name" value="Alpha-AR"/>
    <property type="match status" value="1"/>
</dbReference>
<gene>
    <name evidence="2" type="ORF">GAB14E_4608</name>
</gene>
<keyword evidence="2" id="KW-0503">Monooxygenase</keyword>
<dbReference type="PROSITE" id="PS00455">
    <property type="entry name" value="AMP_BINDING"/>
    <property type="match status" value="1"/>
</dbReference>
<protein>
    <submittedName>
        <fullName evidence="2">Natural product biosynthesis luciferase-like monooxygenase domain containing protein</fullName>
        <ecNumber evidence="2">5.1.1.11</ecNumber>
        <ecNumber evidence="2">5.1.1.13</ecNumber>
    </submittedName>
</protein>
<keyword evidence="2" id="KW-0560">Oxidoreductase</keyword>
<dbReference type="InterPro" id="IPR000873">
    <property type="entry name" value="AMP-dep_synth/lig_dom"/>
</dbReference>
<dbReference type="GO" id="GO:0005829">
    <property type="term" value="C:cytosol"/>
    <property type="evidence" value="ECO:0007669"/>
    <property type="project" value="TreeGrafter"/>
</dbReference>
<dbReference type="SUPFAM" id="SSF51679">
    <property type="entry name" value="Bacterial luciferase-like"/>
    <property type="match status" value="1"/>
</dbReference>
<evidence type="ECO:0000313" key="3">
    <source>
        <dbReference type="Proteomes" id="UP000029868"/>
    </source>
</evidence>
<dbReference type="NCBIfam" id="TIGR04020">
    <property type="entry name" value="seco_metab_LLM"/>
    <property type="match status" value="1"/>
</dbReference>
<dbReference type="FunFam" id="3.30.559.10:FF:000012">
    <property type="entry name" value="Non-ribosomal peptide synthetase"/>
    <property type="match status" value="1"/>
</dbReference>
<dbReference type="GO" id="GO:0016705">
    <property type="term" value="F:oxidoreductase activity, acting on paired donors, with incorporation or reduction of molecular oxygen"/>
    <property type="evidence" value="ECO:0007669"/>
    <property type="project" value="InterPro"/>
</dbReference>
<dbReference type="SUPFAM" id="SSF56801">
    <property type="entry name" value="Acetyl-CoA synthetase-like"/>
    <property type="match status" value="2"/>
</dbReference>
<dbReference type="Gene3D" id="1.10.1200.10">
    <property type="entry name" value="ACP-like"/>
    <property type="match status" value="1"/>
</dbReference>
<dbReference type="GO" id="GO:0004497">
    <property type="term" value="F:monooxygenase activity"/>
    <property type="evidence" value="ECO:0007669"/>
    <property type="project" value="UniProtKB-KW"/>
</dbReference>
<dbReference type="PANTHER" id="PTHR45527:SF1">
    <property type="entry name" value="FATTY ACID SYNTHASE"/>
    <property type="match status" value="1"/>
</dbReference>
<dbReference type="Gene3D" id="2.30.38.10">
    <property type="entry name" value="Luciferase, Domain 3"/>
    <property type="match status" value="1"/>
</dbReference>
<dbReference type="FunFam" id="3.40.50.980:FF:000001">
    <property type="entry name" value="Non-ribosomal peptide synthetase"/>
    <property type="match status" value="1"/>
</dbReference>
<dbReference type="GO" id="GO:0047527">
    <property type="term" value="F:2,3-dihydroxybenzoate-serine ligase activity"/>
    <property type="evidence" value="ECO:0007669"/>
    <property type="project" value="TreeGrafter"/>
</dbReference>
<dbReference type="InterPro" id="IPR041464">
    <property type="entry name" value="TubC_N"/>
</dbReference>
<dbReference type="InterPro" id="IPR024011">
    <property type="entry name" value="Biosynth_lucif-like_mOase_dom"/>
</dbReference>
<dbReference type="PROSITE" id="PS50075">
    <property type="entry name" value="CARRIER"/>
    <property type="match status" value="1"/>
</dbReference>
<dbReference type="Pfam" id="PF13193">
    <property type="entry name" value="AMP-binding_C"/>
    <property type="match status" value="1"/>
</dbReference>
<dbReference type="PATRIC" id="fig|28229.3.peg.4589"/>
<dbReference type="InterPro" id="IPR036661">
    <property type="entry name" value="Luciferase-like_sf"/>
</dbReference>
<dbReference type="Gene3D" id="3.30.559.30">
    <property type="entry name" value="Nonribosomal peptide synthetase, condensation domain"/>
    <property type="match status" value="1"/>
</dbReference>
<accession>A0A099K8T5</accession>
<dbReference type="Pfam" id="PF00501">
    <property type="entry name" value="AMP-binding"/>
    <property type="match status" value="2"/>
</dbReference>
<dbReference type="GO" id="GO:0009366">
    <property type="term" value="C:enterobactin synthetase complex"/>
    <property type="evidence" value="ECO:0007669"/>
    <property type="project" value="TreeGrafter"/>
</dbReference>
<dbReference type="PANTHER" id="PTHR45527">
    <property type="entry name" value="NONRIBOSOMAL PEPTIDE SYNTHETASE"/>
    <property type="match status" value="1"/>
</dbReference>
<dbReference type="InterPro" id="IPR020845">
    <property type="entry name" value="AMP-binding_CS"/>
</dbReference>
<dbReference type="EMBL" id="JQEC01000074">
    <property type="protein sequence ID" value="KGJ86781.1"/>
    <property type="molecule type" value="Genomic_DNA"/>
</dbReference>
<dbReference type="Gene3D" id="3.40.50.980">
    <property type="match status" value="3"/>
</dbReference>
<reference evidence="2 3" key="1">
    <citation type="submission" date="2014-08" db="EMBL/GenBank/DDBJ databases">
        <title>Genomic and Phenotypic Diversity of Colwellia psychrerythraea strains from Disparate Marine Basins.</title>
        <authorList>
            <person name="Techtmann S.M."/>
            <person name="Stelling S.C."/>
            <person name="Utturkar S.M."/>
            <person name="Alshibli N."/>
            <person name="Harris A."/>
            <person name="Brown S.D."/>
            <person name="Hazen T.C."/>
        </authorList>
    </citation>
    <scope>NUCLEOTIDE SEQUENCE [LARGE SCALE GENOMIC DNA]</scope>
    <source>
        <strain evidence="2 3">GAB14E</strain>
    </source>
</reference>
<dbReference type="InterPro" id="IPR044894">
    <property type="entry name" value="TubC_N_sf"/>
</dbReference>
<dbReference type="GO" id="GO:0047462">
    <property type="term" value="F:phenylalanine racemase (ATP-hydrolyzing) activity"/>
    <property type="evidence" value="ECO:0007669"/>
    <property type="project" value="UniProtKB-EC"/>
</dbReference>
<comment type="caution">
    <text evidence="2">The sequence shown here is derived from an EMBL/GenBank/DDBJ whole genome shotgun (WGS) entry which is preliminary data.</text>
</comment>
<dbReference type="InterPro" id="IPR011251">
    <property type="entry name" value="Luciferase-like_dom"/>
</dbReference>
<feature type="domain" description="Carrier" evidence="1">
    <location>
        <begin position="1414"/>
        <end position="1491"/>
    </location>
</feature>
<dbReference type="InterPro" id="IPR025110">
    <property type="entry name" value="AMP-bd_C"/>
</dbReference>
<dbReference type="Pfam" id="PF00296">
    <property type="entry name" value="Bac_luciferase"/>
    <property type="match status" value="1"/>
</dbReference>
<dbReference type="Gene3D" id="3.20.20.30">
    <property type="entry name" value="Luciferase-like domain"/>
    <property type="match status" value="1"/>
</dbReference>
<dbReference type="InterPro" id="IPR023213">
    <property type="entry name" value="CAT-like_dom_sf"/>
</dbReference>
<dbReference type="InterPro" id="IPR036736">
    <property type="entry name" value="ACP-like_sf"/>
</dbReference>
<proteinExistence type="predicted"/>
<dbReference type="Proteomes" id="UP000029868">
    <property type="component" value="Unassembled WGS sequence"/>
</dbReference>
<dbReference type="GO" id="GO:0043041">
    <property type="term" value="P:amino acid activation for nonribosomal peptide biosynthetic process"/>
    <property type="evidence" value="ECO:0007669"/>
    <property type="project" value="TreeGrafter"/>
</dbReference>
<dbReference type="EC" id="5.1.1.11" evidence="2"/>
<evidence type="ECO:0000313" key="2">
    <source>
        <dbReference type="EMBL" id="KGJ86781.1"/>
    </source>
</evidence>
<dbReference type="Gene3D" id="3.30.559.10">
    <property type="entry name" value="Chloramphenicol acetyltransferase-like domain"/>
    <property type="match status" value="1"/>
</dbReference>
<dbReference type="GO" id="GO:0031177">
    <property type="term" value="F:phosphopantetheine binding"/>
    <property type="evidence" value="ECO:0007669"/>
    <property type="project" value="TreeGrafter"/>
</dbReference>
<dbReference type="SUPFAM" id="SSF52777">
    <property type="entry name" value="CoA-dependent acyltransferases"/>
    <property type="match status" value="2"/>
</dbReference>
<dbReference type="InterPro" id="IPR045851">
    <property type="entry name" value="AMP-bd_C_sf"/>
</dbReference>
<dbReference type="Pfam" id="PF18563">
    <property type="entry name" value="TubC_N"/>
    <property type="match status" value="1"/>
</dbReference>
<dbReference type="EC" id="5.1.1.13" evidence="2"/>
<sequence length="1510" mass="168720">MKDLKRFLTSLHEKGIHLFVEKGELKSNAKLGAITSEIGKKIKQNKLEIIRFLEQIHGSERQGGKIKKATNITSYPLSFAQLRLWLLDKIDGGSSHYNMPTALKLNGDLNVEALKAAFSTIVERHEALRTYFVASQSEQPIQVVQAPDGFAVTVIDLSDLEGEVQAAALKQHVGEDVTGIFDLSADFMLRVTLLRLDEQQYILLATMHHIASDGWSKGLMVNEFTTLYGAYSKGLANPLPPLELQYTDYSQWQRNWLRDDVLDKQLDYWSRHLADLPMVHSLPLEGARPPVQTFNGDDHYSVIKQHNAQALVELCQSHGATLFMGLNAAICTLLARYSNQTDIVLGTPIANREQAEITPLIGFFMNSLVLRMDLSNDPSFNQLLAQSKGMLLDAYAHQQVPFEQIVEKLQPERSLSYTPLYQMMLILHNIEQGEGELPGLTLESIQNQDSDAKYDLIFHVTELSEGLGITWNYNTDLFSHDTIRGMAEHFSHLLEQLLQNPDKDVFTVDLLNQRQLQQQVLQWNDTQIDYQDDLCIHQLFEAQAARTPDAVALVFEDTELTYAELNHKANQLALHLVENYQITADTLVGICVERSMEMMISLLAILKAGGAYVPMDPGYPANRLAHILADSGIRYLLTQTDILPMFELDDSVMVICIDTKSLIRDDEDVANIAIENPALRSSSLAYMIYTSGSTGNPKGVMVSHKNALNFFTGLNQTLGQSEHQATWLAVTSISFDISVLELLWTLSQGNKIVIQPDRPADISQPCELDISLFYFAAEESKSGVNKYELLLEGAKFADKNGLSGVWVPERHFANFGDQFPNPSVAAAAVAALTDNIAIRAGSVVLPLHDPIRVAEEWSMVDNLSNGRVEVAIASGWHPNDFVFVPEVFETRHQVMRDNLNIVQNLWRGESIKRTNGQGKEVDIQLHPSPIQANMPTWITAATSPVTFEYAGSIGANVLTHLLGHSIEELGEKIKLYRDALEKAGFDREQGKVALMLHTFVSDDPDIKEIVREPLKNYLRHSLHLIKSLVEGTEVDEGVDWEKDPEVVLEFAFQRYYQSFGLFGSVQACQTKVAEFTAIGVNEVASLIDFGIDNHTVLASLPYLASLQKLCKQGSARQKLLSKRLLREWSPLALIKKYNVTHMQCTPSFINDWVNNQDGQQGLNQLKMLLVGGEAIAPGVASKLVEHVSGVIYNMYGPTETTIWSAIDRIDSSDVRIGLPMANTRFYILDRQHQLVPDGIVGELCIAGDGVAGGYFNRHELTMSQFITDPFTSGDSEIMYKTGDLVQRSADGRLRFLGRLDEQIKFNGFRIELGEIEHYINEFDGVDSSFILAHKNDNDKRTLVAYIRMKDGQANVEQHTLADRLRQYLATQVPDFMIPAVFVLVAHWPLTPNGKLDKRALPALDGQQSGARHIEPDGETEKALAEIWYGVLQLETGKISAMGNFFNLGGHSLLSLRLVADICKQFAIEIDVRAVFEAPVLRDMALVIDRALLVMKSAALTDEEVEVEGWL</sequence>
<dbReference type="SUPFAM" id="SSF47336">
    <property type="entry name" value="ACP-like"/>
    <property type="match status" value="1"/>
</dbReference>
<dbReference type="GO" id="GO:0009239">
    <property type="term" value="P:enterobactin biosynthetic process"/>
    <property type="evidence" value="ECO:0007669"/>
    <property type="project" value="TreeGrafter"/>
</dbReference>
<dbReference type="Pfam" id="PF00668">
    <property type="entry name" value="Condensation"/>
    <property type="match status" value="1"/>
</dbReference>
<keyword evidence="2" id="KW-0413">Isomerase</keyword>
<dbReference type="Gene3D" id="1.10.10.1830">
    <property type="entry name" value="Non-ribosomal peptide synthase, adenylation domain"/>
    <property type="match status" value="1"/>
</dbReference>
<dbReference type="InterPro" id="IPR009081">
    <property type="entry name" value="PP-bd_ACP"/>
</dbReference>
<organism evidence="2 3">
    <name type="scientific">Colwellia psychrerythraea</name>
    <name type="common">Vibrio psychroerythus</name>
    <dbReference type="NCBI Taxonomy" id="28229"/>
    <lineage>
        <taxon>Bacteria</taxon>
        <taxon>Pseudomonadati</taxon>
        <taxon>Pseudomonadota</taxon>
        <taxon>Gammaproteobacteria</taxon>
        <taxon>Alteromonadales</taxon>
        <taxon>Colwelliaceae</taxon>
        <taxon>Colwellia</taxon>
    </lineage>
</organism>
<dbReference type="CDD" id="cd19531">
    <property type="entry name" value="LCL_NRPS-like"/>
    <property type="match status" value="1"/>
</dbReference>
<dbReference type="Pfam" id="PF00550">
    <property type="entry name" value="PP-binding"/>
    <property type="match status" value="1"/>
</dbReference>
<dbReference type="RefSeq" id="WP_052094129.1">
    <property type="nucleotide sequence ID" value="NZ_JQEC01000074.1"/>
</dbReference>
<dbReference type="InterPro" id="IPR001242">
    <property type="entry name" value="Condensation_dom"/>
</dbReference>
<evidence type="ECO:0000259" key="1">
    <source>
        <dbReference type="PROSITE" id="PS50075"/>
    </source>
</evidence>
<name>A0A099K8T5_COLPS</name>
<dbReference type="Gene3D" id="3.30.300.30">
    <property type="match status" value="1"/>
</dbReference>
<dbReference type="GO" id="GO:0047689">
    <property type="term" value="F:aspartate racemase activity"/>
    <property type="evidence" value="ECO:0007669"/>
    <property type="project" value="UniProtKB-EC"/>
</dbReference>